<accession>A0ABR8TPQ8</accession>
<evidence type="ECO:0000313" key="1">
    <source>
        <dbReference type="EMBL" id="MBD7977753.1"/>
    </source>
</evidence>
<sequence length="81" mass="8796">MFRDEQVGEAEFRERLIALGIDIPPGADAEEACTLAVRGFDDQRAQALRRLVEDLLASSATVHPAVRKAISRTLLPALVPA</sequence>
<dbReference type="RefSeq" id="WP_251836532.1">
    <property type="nucleotide sequence ID" value="NZ_JACSQG010000005.1"/>
</dbReference>
<dbReference type="Proteomes" id="UP000611945">
    <property type="component" value="Unassembled WGS sequence"/>
</dbReference>
<keyword evidence="2" id="KW-1185">Reference proteome</keyword>
<proteinExistence type="predicted"/>
<comment type="caution">
    <text evidence="1">The sequence shown here is derived from an EMBL/GenBank/DDBJ whole genome shotgun (WGS) entry which is preliminary data.</text>
</comment>
<evidence type="ECO:0000313" key="2">
    <source>
        <dbReference type="Proteomes" id="UP000611945"/>
    </source>
</evidence>
<dbReference type="EMBL" id="JACSQG010000005">
    <property type="protein sequence ID" value="MBD7977753.1"/>
    <property type="molecule type" value="Genomic_DNA"/>
</dbReference>
<name>A0ABR8TPQ8_9PSED</name>
<organism evidence="1 2">
    <name type="scientific">Serpens gallinarum</name>
    <dbReference type="NCBI Taxonomy" id="2763075"/>
    <lineage>
        <taxon>Bacteria</taxon>
        <taxon>Pseudomonadati</taxon>
        <taxon>Pseudomonadota</taxon>
        <taxon>Gammaproteobacteria</taxon>
        <taxon>Pseudomonadales</taxon>
        <taxon>Pseudomonadaceae</taxon>
        <taxon>Pseudomonas</taxon>
    </lineage>
</organism>
<gene>
    <name evidence="1" type="ORF">H9642_11185</name>
</gene>
<protein>
    <submittedName>
        <fullName evidence="1">Uncharacterized protein</fullName>
    </submittedName>
</protein>
<reference evidence="1 2" key="1">
    <citation type="submission" date="2020-08" db="EMBL/GenBank/DDBJ databases">
        <title>A Genomic Blueprint of the Chicken Gut Microbiome.</title>
        <authorList>
            <person name="Gilroy R."/>
            <person name="Ravi A."/>
            <person name="Getino M."/>
            <person name="Pursley I."/>
            <person name="Horton D.L."/>
            <person name="Alikhan N.-F."/>
            <person name="Baker D."/>
            <person name="Gharbi K."/>
            <person name="Hall N."/>
            <person name="Watson M."/>
            <person name="Adriaenssens E.M."/>
            <person name="Foster-Nyarko E."/>
            <person name="Jarju S."/>
            <person name="Secka A."/>
            <person name="Antonio M."/>
            <person name="Oren A."/>
            <person name="Chaudhuri R."/>
            <person name="La Ragione R.M."/>
            <person name="Hildebrand F."/>
            <person name="Pallen M.J."/>
        </authorList>
    </citation>
    <scope>NUCLEOTIDE SEQUENCE [LARGE SCALE GENOMIC DNA]</scope>
    <source>
        <strain evidence="1 2">Sa2CUA2</strain>
    </source>
</reference>